<evidence type="ECO:0000259" key="1">
    <source>
        <dbReference type="Pfam" id="PF18978"/>
    </source>
</evidence>
<gene>
    <name evidence="2" type="ORF">AMOR_12410</name>
</gene>
<name>A0ABN6MPM1_9BACT</name>
<accession>A0ABN6MPM1</accession>
<dbReference type="InterPro" id="IPR043768">
    <property type="entry name" value="DUF5714"/>
</dbReference>
<evidence type="ECO:0000313" key="2">
    <source>
        <dbReference type="EMBL" id="BDG02245.1"/>
    </source>
</evidence>
<sequence length="240" mass="24877">MSLLAPEHRSGCLVCGAALEYLAAAEPMACVGCGAPALSTARCRAGHFVCDTCHSASAKDVIERACAGTASTDPLAISRELMRHPKLKMHGPEHHLLVPAAFLAALANARGEPGEKPRLVAEARRRSDPVAGGFCGFQGACGAAIGAGIAVSLATGATPLSTQPWRLANAATARALDVVSRVGGPRCCKRDTWLVLLALVRFAREHLGVALGGRGEPCTFGGLNAECLADRCPFHPRPAR</sequence>
<reference evidence="3" key="1">
    <citation type="journal article" date="2022" name="Int. J. Syst. Evol. Microbiol.">
        <title>Anaeromyxobacter oryzae sp. nov., Anaeromyxobacter diazotrophicus sp. nov. and Anaeromyxobacter paludicola sp. nov., isolated from paddy soils.</title>
        <authorList>
            <person name="Itoh H."/>
            <person name="Xu Z."/>
            <person name="Mise K."/>
            <person name="Masuda Y."/>
            <person name="Ushijima N."/>
            <person name="Hayakawa C."/>
            <person name="Shiratori Y."/>
            <person name="Senoo K."/>
        </authorList>
    </citation>
    <scope>NUCLEOTIDE SEQUENCE [LARGE SCALE GENOMIC DNA]</scope>
    <source>
        <strain evidence="3">Red232</strain>
    </source>
</reference>
<proteinExistence type="predicted"/>
<protein>
    <recommendedName>
        <fullName evidence="1">DUF5714 domain-containing protein</fullName>
    </recommendedName>
</protein>
<evidence type="ECO:0000313" key="3">
    <source>
        <dbReference type="Proteomes" id="UP001162891"/>
    </source>
</evidence>
<organism evidence="2 3">
    <name type="scientific">Anaeromyxobacter oryzae</name>
    <dbReference type="NCBI Taxonomy" id="2918170"/>
    <lineage>
        <taxon>Bacteria</taxon>
        <taxon>Pseudomonadati</taxon>
        <taxon>Myxococcota</taxon>
        <taxon>Myxococcia</taxon>
        <taxon>Myxococcales</taxon>
        <taxon>Cystobacterineae</taxon>
        <taxon>Anaeromyxobacteraceae</taxon>
        <taxon>Anaeromyxobacter</taxon>
    </lineage>
</organism>
<dbReference type="EMBL" id="AP025591">
    <property type="protein sequence ID" value="BDG02245.1"/>
    <property type="molecule type" value="Genomic_DNA"/>
</dbReference>
<feature type="domain" description="DUF5714" evidence="1">
    <location>
        <begin position="62"/>
        <end position="235"/>
    </location>
</feature>
<dbReference type="Proteomes" id="UP001162891">
    <property type="component" value="Chromosome"/>
</dbReference>
<keyword evidence="3" id="KW-1185">Reference proteome</keyword>
<dbReference type="RefSeq" id="WP_248359715.1">
    <property type="nucleotide sequence ID" value="NZ_AP025591.1"/>
</dbReference>
<dbReference type="Pfam" id="PF18978">
    <property type="entry name" value="DUF5714"/>
    <property type="match status" value="1"/>
</dbReference>